<organism evidence="3 4">
    <name type="scientific">Escallonia rubra</name>
    <dbReference type="NCBI Taxonomy" id="112253"/>
    <lineage>
        <taxon>Eukaryota</taxon>
        <taxon>Viridiplantae</taxon>
        <taxon>Streptophyta</taxon>
        <taxon>Embryophyta</taxon>
        <taxon>Tracheophyta</taxon>
        <taxon>Spermatophyta</taxon>
        <taxon>Magnoliopsida</taxon>
        <taxon>eudicotyledons</taxon>
        <taxon>Gunneridae</taxon>
        <taxon>Pentapetalae</taxon>
        <taxon>asterids</taxon>
        <taxon>campanulids</taxon>
        <taxon>Escalloniales</taxon>
        <taxon>Escalloniaceae</taxon>
        <taxon>Escallonia</taxon>
    </lineage>
</organism>
<dbReference type="InterPro" id="IPR046848">
    <property type="entry name" value="E_motif"/>
</dbReference>
<protein>
    <recommendedName>
        <fullName evidence="5">Pentatricopeptide repeat-containing protein</fullName>
    </recommendedName>
</protein>
<evidence type="ECO:0000256" key="2">
    <source>
        <dbReference type="PROSITE-ProRule" id="PRU00708"/>
    </source>
</evidence>
<dbReference type="FunFam" id="1.25.40.10:FF:000184">
    <property type="entry name" value="Pentatricopeptide repeat-containing protein, chloroplastic"/>
    <property type="match status" value="1"/>
</dbReference>
<dbReference type="EMBL" id="JAVXUO010001440">
    <property type="protein sequence ID" value="KAK2982314.1"/>
    <property type="molecule type" value="Genomic_DNA"/>
</dbReference>
<accession>A0AA88RBQ6</accession>
<dbReference type="InterPro" id="IPR011990">
    <property type="entry name" value="TPR-like_helical_dom_sf"/>
</dbReference>
<dbReference type="InterPro" id="IPR002885">
    <property type="entry name" value="PPR_rpt"/>
</dbReference>
<dbReference type="InterPro" id="IPR046960">
    <property type="entry name" value="PPR_At4g14850-like_plant"/>
</dbReference>
<comment type="caution">
    <text evidence="3">The sequence shown here is derived from an EMBL/GenBank/DDBJ whole genome shotgun (WGS) entry which is preliminary data.</text>
</comment>
<keyword evidence="1" id="KW-0677">Repeat</keyword>
<gene>
    <name evidence="3" type="ORF">RJ640_027411</name>
</gene>
<dbReference type="Proteomes" id="UP001187471">
    <property type="component" value="Unassembled WGS sequence"/>
</dbReference>
<dbReference type="Pfam" id="PF13041">
    <property type="entry name" value="PPR_2"/>
    <property type="match status" value="1"/>
</dbReference>
<dbReference type="PROSITE" id="PS51375">
    <property type="entry name" value="PPR"/>
    <property type="match status" value="3"/>
</dbReference>
<name>A0AA88RBQ6_9ASTE</name>
<dbReference type="Pfam" id="PF20431">
    <property type="entry name" value="E_motif"/>
    <property type="match status" value="1"/>
</dbReference>
<evidence type="ECO:0000313" key="3">
    <source>
        <dbReference type="EMBL" id="KAK2982314.1"/>
    </source>
</evidence>
<evidence type="ECO:0000313" key="4">
    <source>
        <dbReference type="Proteomes" id="UP001187471"/>
    </source>
</evidence>
<sequence>MAMSRAGVPPDCYTLPIVLKAVSQICAVSLTRQLHTVAIRYGLELNKFCESGFIRLYLKAGEFGNARKMFDENPERKLGSWNAIIGGLSQGGRDREAVDMFMELKRSGLKPDGVSMVCVTSACGRLGDLELGVQLHKCVLQAKSLERMDVVMSNSLVDMYGKCGRMDLAHRVFLGMNERNVSSWTSMIVGYAMHGQVDDALEFFQCMRDAGVRPNDVTFVGVLSACMHGGNVQDGKYYFKMMKGDCKIKPKLQHYGCMVDLLGRAGLLDEAKEVVEGMPMKPNVVIWGCLMGACEKYGNVMMAEWVAKHLIELEPWNDGAYVVLSNIYACKGLWDDVDRIRGIMKERNLSKFPGYSLATSAD</sequence>
<dbReference type="NCBIfam" id="TIGR00756">
    <property type="entry name" value="PPR"/>
    <property type="match status" value="2"/>
</dbReference>
<evidence type="ECO:0000256" key="1">
    <source>
        <dbReference type="ARBA" id="ARBA00022737"/>
    </source>
</evidence>
<keyword evidence="4" id="KW-1185">Reference proteome</keyword>
<dbReference type="GO" id="GO:0009451">
    <property type="term" value="P:RNA modification"/>
    <property type="evidence" value="ECO:0007669"/>
    <property type="project" value="InterPro"/>
</dbReference>
<dbReference type="PANTHER" id="PTHR47926">
    <property type="entry name" value="PENTATRICOPEPTIDE REPEAT-CONTAINING PROTEIN"/>
    <property type="match status" value="1"/>
</dbReference>
<feature type="repeat" description="PPR" evidence="2">
    <location>
        <begin position="180"/>
        <end position="214"/>
    </location>
</feature>
<dbReference type="Gene3D" id="1.25.40.10">
    <property type="entry name" value="Tetratricopeptide repeat domain"/>
    <property type="match status" value="3"/>
</dbReference>
<feature type="repeat" description="PPR" evidence="2">
    <location>
        <begin position="149"/>
        <end position="179"/>
    </location>
</feature>
<evidence type="ECO:0008006" key="5">
    <source>
        <dbReference type="Google" id="ProtNLM"/>
    </source>
</evidence>
<dbReference type="GO" id="GO:0003723">
    <property type="term" value="F:RNA binding"/>
    <property type="evidence" value="ECO:0007669"/>
    <property type="project" value="InterPro"/>
</dbReference>
<dbReference type="Pfam" id="PF01535">
    <property type="entry name" value="PPR"/>
    <property type="match status" value="2"/>
</dbReference>
<dbReference type="AlphaFoldDB" id="A0AA88RBQ6"/>
<proteinExistence type="predicted"/>
<feature type="repeat" description="PPR" evidence="2">
    <location>
        <begin position="77"/>
        <end position="111"/>
    </location>
</feature>
<reference evidence="3" key="1">
    <citation type="submission" date="2022-12" db="EMBL/GenBank/DDBJ databases">
        <title>Draft genome assemblies for two species of Escallonia (Escalloniales).</title>
        <authorList>
            <person name="Chanderbali A."/>
            <person name="Dervinis C."/>
            <person name="Anghel I."/>
            <person name="Soltis D."/>
            <person name="Soltis P."/>
            <person name="Zapata F."/>
        </authorList>
    </citation>
    <scope>NUCLEOTIDE SEQUENCE</scope>
    <source>
        <strain evidence="3">UCBG92.1500</strain>
        <tissue evidence="3">Leaf</tissue>
    </source>
</reference>
<dbReference type="PANTHER" id="PTHR47926:SF491">
    <property type="entry name" value="(WILD MALAYSIAN BANANA) HYPOTHETICAL PROTEIN"/>
    <property type="match status" value="1"/>
</dbReference>